<dbReference type="InterPro" id="IPR016024">
    <property type="entry name" value="ARM-type_fold"/>
</dbReference>
<gene>
    <name evidence="3" type="ORF">FF38_12778</name>
</gene>
<organism evidence="3 4">
    <name type="scientific">Lucilia cuprina</name>
    <name type="common">Green bottle fly</name>
    <name type="synonym">Australian sheep blowfly</name>
    <dbReference type="NCBI Taxonomy" id="7375"/>
    <lineage>
        <taxon>Eukaryota</taxon>
        <taxon>Metazoa</taxon>
        <taxon>Ecdysozoa</taxon>
        <taxon>Arthropoda</taxon>
        <taxon>Hexapoda</taxon>
        <taxon>Insecta</taxon>
        <taxon>Pterygota</taxon>
        <taxon>Neoptera</taxon>
        <taxon>Endopterygota</taxon>
        <taxon>Diptera</taxon>
        <taxon>Brachycera</taxon>
        <taxon>Muscomorpha</taxon>
        <taxon>Oestroidea</taxon>
        <taxon>Calliphoridae</taxon>
        <taxon>Luciliinae</taxon>
        <taxon>Lucilia</taxon>
    </lineage>
</organism>
<comment type="caution">
    <text evidence="3">The sequence shown here is derived from an EMBL/GenBank/DDBJ whole genome shotgun (WGS) entry which is preliminary data.</text>
</comment>
<evidence type="ECO:0000259" key="2">
    <source>
        <dbReference type="Pfam" id="PF10350"/>
    </source>
</evidence>
<dbReference type="PANTHER" id="PTHR14387:SF0">
    <property type="entry name" value="DUF2428 DOMAIN-CONTAINING PROTEIN"/>
    <property type="match status" value="1"/>
</dbReference>
<dbReference type="InterPro" id="IPR019442">
    <property type="entry name" value="THADA/TRM732_DUF2428"/>
</dbReference>
<dbReference type="InterPro" id="IPR051954">
    <property type="entry name" value="tRNA_methyltransferase_THADA"/>
</dbReference>
<dbReference type="GO" id="GO:0030488">
    <property type="term" value="P:tRNA methylation"/>
    <property type="evidence" value="ECO:0007669"/>
    <property type="project" value="TreeGrafter"/>
</dbReference>
<dbReference type="OMA" id="VYYHIVH"/>
<dbReference type="OrthoDB" id="6614653at2759"/>
<evidence type="ECO:0000313" key="3">
    <source>
        <dbReference type="EMBL" id="KNC31546.1"/>
    </source>
</evidence>
<proteinExistence type="inferred from homology"/>
<dbReference type="Pfam" id="PF10350">
    <property type="entry name" value="DUF2428"/>
    <property type="match status" value="1"/>
</dbReference>
<dbReference type="EMBL" id="JRES01000409">
    <property type="protein sequence ID" value="KNC31546.1"/>
    <property type="molecule type" value="Genomic_DNA"/>
</dbReference>
<keyword evidence="4" id="KW-1185">Reference proteome</keyword>
<evidence type="ECO:0000256" key="1">
    <source>
        <dbReference type="ARBA" id="ARBA00010409"/>
    </source>
</evidence>
<dbReference type="GO" id="GO:0005829">
    <property type="term" value="C:cytosol"/>
    <property type="evidence" value="ECO:0007669"/>
    <property type="project" value="TreeGrafter"/>
</dbReference>
<evidence type="ECO:0000313" key="4">
    <source>
        <dbReference type="Proteomes" id="UP000037069"/>
    </source>
</evidence>
<dbReference type="STRING" id="7375.A0A0L0CH33"/>
<dbReference type="SUPFAM" id="SSF48371">
    <property type="entry name" value="ARM repeat"/>
    <property type="match status" value="1"/>
</dbReference>
<comment type="similarity">
    <text evidence="1">Belongs to the THADA family.</text>
</comment>
<accession>A0A0L0CH33</accession>
<feature type="domain" description="DUF2428" evidence="2">
    <location>
        <begin position="666"/>
        <end position="919"/>
    </location>
</feature>
<dbReference type="Proteomes" id="UP000037069">
    <property type="component" value="Unassembled WGS sequence"/>
</dbReference>
<dbReference type="AlphaFoldDB" id="A0A0L0CH33"/>
<protein>
    <recommendedName>
        <fullName evidence="2">DUF2428 domain-containing protein</fullName>
    </recommendedName>
</protein>
<reference evidence="3 4" key="1">
    <citation type="journal article" date="2015" name="Nat. Commun.">
        <title>Lucilia cuprina genome unlocks parasitic fly biology to underpin future interventions.</title>
        <authorList>
            <person name="Anstead C.A."/>
            <person name="Korhonen P.K."/>
            <person name="Young N.D."/>
            <person name="Hall R.S."/>
            <person name="Jex A.R."/>
            <person name="Murali S.C."/>
            <person name="Hughes D.S."/>
            <person name="Lee S.F."/>
            <person name="Perry T."/>
            <person name="Stroehlein A.J."/>
            <person name="Ansell B.R."/>
            <person name="Breugelmans B."/>
            <person name="Hofmann A."/>
            <person name="Qu J."/>
            <person name="Dugan S."/>
            <person name="Lee S.L."/>
            <person name="Chao H."/>
            <person name="Dinh H."/>
            <person name="Han Y."/>
            <person name="Doddapaneni H.V."/>
            <person name="Worley K.C."/>
            <person name="Muzny D.M."/>
            <person name="Ioannidis P."/>
            <person name="Waterhouse R.M."/>
            <person name="Zdobnov E.M."/>
            <person name="James P.J."/>
            <person name="Bagnall N.H."/>
            <person name="Kotze A.C."/>
            <person name="Gibbs R.A."/>
            <person name="Richards S."/>
            <person name="Batterham P."/>
            <person name="Gasser R.B."/>
        </authorList>
    </citation>
    <scope>NUCLEOTIDE SEQUENCE [LARGE SCALE GENOMIC DNA]</scope>
    <source>
        <strain evidence="3 4">LS</strain>
        <tissue evidence="3">Full body</tissue>
    </source>
</reference>
<name>A0A0L0CH33_LUCCU</name>
<dbReference type="PANTHER" id="PTHR14387">
    <property type="entry name" value="THADA/DEATH RECEPTOR INTERACTING PROTEIN"/>
    <property type="match status" value="1"/>
</dbReference>
<sequence length="1164" mass="135149">MTKNTTKVENLPTEKELITNTQDCVKYIQQIQNHNETPTNVDHLLLHIKAVIDKELWQPDERSSIQYNQVVVNVAFRCYYQVLKKNNIEDKFYGQFIDDNFNQDLLLKEKNFIVLQYLLLTNQSLVLQPQIILHKLLTAFMLSVDFNHVSLMSILKSLNLLSKKFPKLNFDFPLSLDHVYFCLQSNQMGMRDECMSLLQFVCSNRELALQYFQSVVNYWPWTNRNKLFVLGCILNKYILDECLQASNHDKEDFFLGLRSTLNYKNLLAPSQYVVKALSGQKSLQLLEMSVNILTLGNKKEIQNFHAQWFSRIQQKDELFEMLQQKPEIALFIDNSSDYLMDNEHSYRLILIFSMFSKQVFLLSKLHFFKLSTELLTNCFQYDTECQLLIFKFIVDNLANFAIEDCMEFVESFLRTHSSVDNAQFRNTILGKMPNIINYIAKTFCKLCLNSPQTSSLESSILNFFLHLQKDIEQGIASDIYQPKIFCLKLLEILLKSLYTETVTKNAKNCCVSQNQQLGLFLKEHKVFDSTAMEMRLMELLNDPLGFDDALDLIVELLKIIKPQEVVINLALDLTQRACSLADVDECNLCFLYARVAVQNCQSEDTLKEFLNIILSNLQENLPKFDKDPLLACKTQGGHLFGLINVLYELTQFRPEICCAEFLNFLQIVEQIQTLVIKKLNVAVVENAEEILSAASFEDMDKSLEMLVCQSSYESEDHDLCRKYLLMSFWLTLKACCDLASSMAIYEVKKKPLSEQSCSFLQRCLQVNVMVLTKCRHKGAIESAGVAIGKLTKAITSHLDEDTEEFNLLHLCLQQLYEVKESNVSTTRRGAGFSIMFLHVVKNEDHRGRPILKRAVENLLNPNLKSKDAEADINCDRLEALYLHFLCVLVRDTELREAMSKYYNEIMMAAVKQIDNPEWTVCNAALQLFGALVPKIVGQKQANEFENPLPWEPSEVTFSEINRKLPKACVYILNYCLAEKSSTRSIILFLEFLHKVEYIYKGILEEQNPVYNYRQLMWSLLQHNAEKVRKLAAKCLIRAHEFRVELPEMLQQITSMIFSVKNENFFEGLVYTLQEGILKLQHESKHIIAATLYQQLEQQIKQNLQETFPSKCLSYKFFTLCKLWDLLKLLQHYQLMEQLKVLAQPQNKVDKMLGYDLWLERIEVN</sequence>